<dbReference type="InterPro" id="IPR008395">
    <property type="entry name" value="Agenet-like_dom"/>
</dbReference>
<feature type="region of interest" description="Disordered" evidence="4">
    <location>
        <begin position="312"/>
        <end position="341"/>
    </location>
</feature>
<protein>
    <recommendedName>
        <fullName evidence="5">Agenet domain-containing protein</fullName>
    </recommendedName>
</protein>
<dbReference type="OMA" id="SAGFECF"/>
<dbReference type="eggNOG" id="ENOG502QTQX">
    <property type="taxonomic scope" value="Eukaryota"/>
</dbReference>
<evidence type="ECO:0000313" key="7">
    <source>
        <dbReference type="Proteomes" id="UP000029120"/>
    </source>
</evidence>
<feature type="compositionally biased region" description="Basic residues" evidence="4">
    <location>
        <begin position="316"/>
        <end position="325"/>
    </location>
</feature>
<feature type="domain" description="Agenet" evidence="5">
    <location>
        <begin position="147"/>
        <end position="218"/>
    </location>
</feature>
<dbReference type="InterPro" id="IPR014002">
    <property type="entry name" value="Agenet_dom_plant"/>
</dbReference>
<name>A0A087H5T9_ARAAL</name>
<sequence>MQSIKKDSEVEVSSEDDGFKDAWYRAILLENPTKSGRKKLLVRYTTLVEVDNSNLLTETVEQRFIRPVPPEDSDKDVEFIEGSIVDADLKDGWWTGVVIKKLEQDKFFVYFDYPPDVIQFEKKQLRTHFDWFGSKWVRSQNKELSKSEYRSGTYVEVSRVIDEIEVVWVPALIVKEEDGEKKFRVKCCNKDLSFIDDDAKSNITVDLCNVRPLPPSFFVKEYELLDRVDAFSGLGWRQGIVRWILSNKRYKVGFEVTKDELVFEHSDLRPSKEWENGSWHQGSKRNLDKKSRLDGKRKMSVALDTTLRNDVITPRRNTRRTKRKPSYVEDTETDNERETELGEDVSRMELVLAPESGNQTANDVTDDDATPIIIPQAIPIETEPKTQEKTSHEKTIRPLRIKNGLGIDSTREKMSTEHKIKEYTRKRKRGQKLDSNLNEAGKDCNVSNALITDTSDDKYDDDDTLPLSAWILRGKLSKLSLAPTSVDDETRANEDTTMVLPFAKQSPLWKVFEAMEIFKTFKHSPHFIPLLDTREEFREGSAIGEMVKYSSLIERVNNVQIQTPKSTLESWKECFLELEKYGFEVTTPISRIDMLIHLKDKQVSKEEELKDHERQITEEGIKSEKVEEELREVELKILELQSREADLIEKKEASEKEIARTQQLVSTLDKNIQDVELEYQSIVSAPW</sequence>
<feature type="domain" description="Agenet" evidence="5">
    <location>
        <begin position="2"/>
        <end position="73"/>
    </location>
</feature>
<proteinExistence type="predicted"/>
<evidence type="ECO:0000256" key="4">
    <source>
        <dbReference type="SAM" id="MobiDB-lite"/>
    </source>
</evidence>
<dbReference type="PANTHER" id="PTHR31917">
    <property type="entry name" value="AGENET DOMAIN-CONTAINING PROTEIN-RELATED"/>
    <property type="match status" value="1"/>
</dbReference>
<dbReference type="Proteomes" id="UP000029120">
    <property type="component" value="Chromosome 4"/>
</dbReference>
<keyword evidence="3" id="KW-0175">Coiled coil</keyword>
<evidence type="ECO:0000256" key="2">
    <source>
        <dbReference type="ARBA" id="ARBA00022604"/>
    </source>
</evidence>
<dbReference type="InterPro" id="IPR007930">
    <property type="entry name" value="DUF724"/>
</dbReference>
<keyword evidence="1" id="KW-0813">Transport</keyword>
<dbReference type="CDD" id="cd20405">
    <property type="entry name" value="Tudor_Agenet_AtDUF_rpt1_3"/>
    <property type="match status" value="2"/>
</dbReference>
<evidence type="ECO:0000256" key="1">
    <source>
        <dbReference type="ARBA" id="ARBA00022448"/>
    </source>
</evidence>
<dbReference type="SMART" id="SM00743">
    <property type="entry name" value="Agenet"/>
    <property type="match status" value="4"/>
</dbReference>
<feature type="region of interest" description="Disordered" evidence="4">
    <location>
        <begin position="272"/>
        <end position="292"/>
    </location>
</feature>
<dbReference type="PANTHER" id="PTHR31917:SF153">
    <property type="entry name" value="DUF724 DOMAIN-CONTAINING PROTEIN 3-RELATED"/>
    <property type="match status" value="1"/>
</dbReference>
<keyword evidence="2" id="KW-0341">Growth regulation</keyword>
<feature type="coiled-coil region" evidence="3">
    <location>
        <begin position="595"/>
        <end position="678"/>
    </location>
</feature>
<gene>
    <name evidence="6" type="ordered locus">AALP_Aa4g264200</name>
</gene>
<dbReference type="AlphaFoldDB" id="A0A087H5T9"/>
<feature type="domain" description="Agenet" evidence="5">
    <location>
        <begin position="220"/>
        <end position="276"/>
    </location>
</feature>
<reference evidence="7" key="1">
    <citation type="journal article" date="2015" name="Nat. Plants">
        <title>Genome expansion of Arabis alpina linked with retrotransposition and reduced symmetric DNA methylation.</title>
        <authorList>
            <person name="Willing E.M."/>
            <person name="Rawat V."/>
            <person name="Mandakova T."/>
            <person name="Maumus F."/>
            <person name="James G.V."/>
            <person name="Nordstroem K.J."/>
            <person name="Becker C."/>
            <person name="Warthmann N."/>
            <person name="Chica C."/>
            <person name="Szarzynska B."/>
            <person name="Zytnicki M."/>
            <person name="Albani M.C."/>
            <person name="Kiefer C."/>
            <person name="Bergonzi S."/>
            <person name="Castaings L."/>
            <person name="Mateos J.L."/>
            <person name="Berns M.C."/>
            <person name="Bujdoso N."/>
            <person name="Piofczyk T."/>
            <person name="de Lorenzo L."/>
            <person name="Barrero-Sicilia C."/>
            <person name="Mateos I."/>
            <person name="Piednoel M."/>
            <person name="Hagmann J."/>
            <person name="Chen-Min-Tao R."/>
            <person name="Iglesias-Fernandez R."/>
            <person name="Schuster S.C."/>
            <person name="Alonso-Blanco C."/>
            <person name="Roudier F."/>
            <person name="Carbonero P."/>
            <person name="Paz-Ares J."/>
            <person name="Davis S.J."/>
            <person name="Pecinka A."/>
            <person name="Quesneville H."/>
            <person name="Colot V."/>
            <person name="Lysak M.A."/>
            <person name="Weigel D."/>
            <person name="Coupland G."/>
            <person name="Schneeberger K."/>
        </authorList>
    </citation>
    <scope>NUCLEOTIDE SEQUENCE [LARGE SCALE GENOMIC DNA]</scope>
    <source>
        <strain evidence="7">cv. Pajares</strain>
    </source>
</reference>
<feature type="domain" description="Agenet" evidence="5">
    <location>
        <begin position="77"/>
        <end position="133"/>
    </location>
</feature>
<dbReference type="Pfam" id="PF05266">
    <property type="entry name" value="DUF724"/>
    <property type="match status" value="1"/>
</dbReference>
<organism evidence="6 7">
    <name type="scientific">Arabis alpina</name>
    <name type="common">Alpine rock-cress</name>
    <dbReference type="NCBI Taxonomy" id="50452"/>
    <lineage>
        <taxon>Eukaryota</taxon>
        <taxon>Viridiplantae</taxon>
        <taxon>Streptophyta</taxon>
        <taxon>Embryophyta</taxon>
        <taxon>Tracheophyta</taxon>
        <taxon>Spermatophyta</taxon>
        <taxon>Magnoliopsida</taxon>
        <taxon>eudicotyledons</taxon>
        <taxon>Gunneridae</taxon>
        <taxon>Pentapetalae</taxon>
        <taxon>rosids</taxon>
        <taxon>malvids</taxon>
        <taxon>Brassicales</taxon>
        <taxon>Brassicaceae</taxon>
        <taxon>Arabideae</taxon>
        <taxon>Arabis</taxon>
    </lineage>
</organism>
<dbReference type="Pfam" id="PF05641">
    <property type="entry name" value="Agenet"/>
    <property type="match status" value="2"/>
</dbReference>
<dbReference type="CDD" id="cd20406">
    <property type="entry name" value="Tudor_Agenet_AtDUF_rpt2_4"/>
    <property type="match status" value="2"/>
</dbReference>
<evidence type="ECO:0000313" key="6">
    <source>
        <dbReference type="EMBL" id="KFK37491.1"/>
    </source>
</evidence>
<evidence type="ECO:0000259" key="5">
    <source>
        <dbReference type="SMART" id="SM00743"/>
    </source>
</evidence>
<dbReference type="Gramene" id="KFK37491">
    <property type="protein sequence ID" value="KFK37491"/>
    <property type="gene ID" value="AALP_AA4G264200"/>
</dbReference>
<accession>A0A087H5T9</accession>
<dbReference type="OrthoDB" id="2020707at2759"/>
<dbReference type="EMBL" id="CM002872">
    <property type="protein sequence ID" value="KFK37491.1"/>
    <property type="molecule type" value="Genomic_DNA"/>
</dbReference>
<evidence type="ECO:0000256" key="3">
    <source>
        <dbReference type="SAM" id="Coils"/>
    </source>
</evidence>
<keyword evidence="7" id="KW-1185">Reference proteome</keyword>